<evidence type="ECO:0000256" key="12">
    <source>
        <dbReference type="PIRSR" id="PIRSR602124-2"/>
    </source>
</evidence>
<feature type="binding site" evidence="12">
    <location>
        <position position="550"/>
    </location>
    <ligand>
        <name>Zn(2+)</name>
        <dbReference type="ChEBI" id="CHEBI:29105"/>
    </ligand>
</feature>
<dbReference type="PANTHER" id="PTHR10122:SF0">
    <property type="entry name" value="CYTOCHROME C OXIDASE SUBUNIT 5B, ISOFORM A-RELATED"/>
    <property type="match status" value="1"/>
</dbReference>
<dbReference type="Proteomes" id="UP000887229">
    <property type="component" value="Unassembled WGS sequence"/>
</dbReference>
<dbReference type="OrthoDB" id="10249250at2759"/>
<dbReference type="RefSeq" id="XP_046114654.1">
    <property type="nucleotide sequence ID" value="XM_046261628.1"/>
</dbReference>
<dbReference type="InterPro" id="IPR002124">
    <property type="entry name" value="Cyt_c_oxidase_su5b"/>
</dbReference>
<reference evidence="15" key="1">
    <citation type="journal article" date="2021" name="IMA Fungus">
        <title>Genomic characterization of three marine fungi, including Emericellopsis atlantica sp. nov. with signatures of a generalist lifestyle and marine biomass degradation.</title>
        <authorList>
            <person name="Hagestad O.C."/>
            <person name="Hou L."/>
            <person name="Andersen J.H."/>
            <person name="Hansen E.H."/>
            <person name="Altermark B."/>
            <person name="Li C."/>
            <person name="Kuhnert E."/>
            <person name="Cox R.J."/>
            <person name="Crous P.W."/>
            <person name="Spatafora J.W."/>
            <person name="Lail K."/>
            <person name="Amirebrahimi M."/>
            <person name="Lipzen A."/>
            <person name="Pangilinan J."/>
            <person name="Andreopoulos W."/>
            <person name="Hayes R.D."/>
            <person name="Ng V."/>
            <person name="Grigoriev I.V."/>
            <person name="Jackson S.A."/>
            <person name="Sutton T.D.S."/>
            <person name="Dobson A.D.W."/>
            <person name="Rama T."/>
        </authorList>
    </citation>
    <scope>NUCLEOTIDE SEQUENCE</scope>
    <source>
        <strain evidence="15">TS7</strain>
    </source>
</reference>
<keyword evidence="4 12" id="KW-0479">Metal-binding</keyword>
<dbReference type="AlphaFoldDB" id="A0A9P7ZFR5"/>
<name>A0A9P7ZFR5_9HYPO</name>
<dbReference type="GO" id="GO:0045277">
    <property type="term" value="C:respiratory chain complex IV"/>
    <property type="evidence" value="ECO:0007669"/>
    <property type="project" value="InterPro"/>
</dbReference>
<dbReference type="InterPro" id="IPR036972">
    <property type="entry name" value="Cyt_c_oxidase_su5b_sf"/>
</dbReference>
<protein>
    <recommendedName>
        <fullName evidence="11">Cytochrome c oxidase subunit 4, mitochondrial</fullName>
    </recommendedName>
    <alternativeName>
        <fullName evidence="10">Cytochrome c oxidase polypeptide IV</fullName>
    </alternativeName>
</protein>
<dbReference type="EMBL" id="MU251274">
    <property type="protein sequence ID" value="KAG9250730.1"/>
    <property type="molecule type" value="Genomic_DNA"/>
</dbReference>
<dbReference type="FunFam" id="2.60.11.10:FF:000003">
    <property type="entry name" value="Cytochrome c oxidase subunit IV"/>
    <property type="match status" value="1"/>
</dbReference>
<evidence type="ECO:0000256" key="10">
    <source>
        <dbReference type="ARBA" id="ARBA00031366"/>
    </source>
</evidence>
<evidence type="ECO:0000313" key="16">
    <source>
        <dbReference type="Proteomes" id="UP000887229"/>
    </source>
</evidence>
<keyword evidence="8" id="KW-0496">Mitochondrion</keyword>
<dbReference type="Pfam" id="PF01215">
    <property type="entry name" value="COX5B"/>
    <property type="match status" value="1"/>
</dbReference>
<evidence type="ECO:0000256" key="8">
    <source>
        <dbReference type="ARBA" id="ARBA00023128"/>
    </source>
</evidence>
<feature type="compositionally biased region" description="Low complexity" evidence="14">
    <location>
        <begin position="382"/>
        <end position="396"/>
    </location>
</feature>
<evidence type="ECO:0000256" key="14">
    <source>
        <dbReference type="SAM" id="MobiDB-lite"/>
    </source>
</evidence>
<keyword evidence="9" id="KW-0472">Membrane</keyword>
<accession>A0A9P7ZFR5</accession>
<sequence length="612" mass="69433">MSETDVGVDETTNVNRGSDDLDIDALRQYLSETVEFRVSEDGNTYTHPESMRGVPVNKISEDSPYWNPHWRSLDAYIAREGEEERLKAEWTARLVEAKKTVPITVEQKRQRKLIADTAKRHSDNCSKQHKIGKMFGPNTVAHPNQVTNKRYLPDDGLCEQETMYSLALRLYDLEILYQHGELTMQPWNFLRWRIGQAAIRRSQRQLPNEQRKAAKRVITNMIDKHNSDDKMLRMMTAFAYHLKQPSGKTFGRTKESKPYYNNGVNQTYDMNVGGCKARDERAKKLREEAEQATREKELERKKKRVRLAEQSTYAGINVYRQQRSGQTQGHTAPNGGPCGLFGVWEEAGSRYWQHLLHCYEGVSGQNFEAMDPRSNVVPDEPICTNPSTTSSPTASPHYRPPEPDSTMFLQRTVAVAARRAPVAARVATRSFTTSFIRCEAPKNPATPNEQAAALAGTADKKVGHYKVFNEVKGEEDLFGPGAAPGTVPTDLEQATGLERLEILGKMEGVDIFDMRPLDASRLGTMEDPITIKSAGDEQFAGCTGFPADSHGVAWLRVTRDRPVERCPECGSVYKMEYIGPQDDHHHHHDHHDPAYEEPKTFADYIKPEYRYR</sequence>
<comment type="caution">
    <text evidence="15">The sequence shown here is derived from an EMBL/GenBank/DDBJ whole genome shotgun (WGS) entry which is preliminary data.</text>
</comment>
<keyword evidence="7" id="KW-0809">Transit peptide</keyword>
<dbReference type="SUPFAM" id="SSF57802">
    <property type="entry name" value="Rubredoxin-like"/>
    <property type="match status" value="1"/>
</dbReference>
<dbReference type="GO" id="GO:0046872">
    <property type="term" value="F:metal ion binding"/>
    <property type="evidence" value="ECO:0007669"/>
    <property type="project" value="UniProtKB-KW"/>
</dbReference>
<comment type="subcellular location">
    <subcellularLocation>
        <location evidence="1">Mitochondrion inner membrane</location>
        <topology evidence="1">Peripheral membrane protein</topology>
        <orientation evidence="1">Matrix side</orientation>
    </subcellularLocation>
</comment>
<evidence type="ECO:0000256" key="3">
    <source>
        <dbReference type="ARBA" id="ARBA00010292"/>
    </source>
</evidence>
<evidence type="ECO:0000256" key="4">
    <source>
        <dbReference type="ARBA" id="ARBA00022723"/>
    </source>
</evidence>
<feature type="region of interest" description="Disordered" evidence="14">
    <location>
        <begin position="115"/>
        <end position="142"/>
    </location>
</feature>
<gene>
    <name evidence="15" type="ORF">F5Z01DRAFT_628863</name>
</gene>
<keyword evidence="5" id="KW-0999">Mitochondrion inner membrane</keyword>
<evidence type="ECO:0000256" key="6">
    <source>
        <dbReference type="ARBA" id="ARBA00022833"/>
    </source>
</evidence>
<evidence type="ECO:0000313" key="15">
    <source>
        <dbReference type="EMBL" id="KAG9250730.1"/>
    </source>
</evidence>
<feature type="compositionally biased region" description="Basic and acidic residues" evidence="14">
    <location>
        <begin position="115"/>
        <end position="126"/>
    </location>
</feature>
<evidence type="ECO:0000256" key="2">
    <source>
        <dbReference type="ARBA" id="ARBA00004673"/>
    </source>
</evidence>
<dbReference type="GO" id="GO:0006123">
    <property type="term" value="P:mitochondrial electron transport, cytochrome c to oxygen"/>
    <property type="evidence" value="ECO:0007669"/>
    <property type="project" value="InterPro"/>
</dbReference>
<dbReference type="Gene3D" id="2.60.11.10">
    <property type="entry name" value="Cytochrome c oxidase, subunit Vb"/>
    <property type="match status" value="1"/>
</dbReference>
<dbReference type="GeneID" id="70292531"/>
<dbReference type="PANTHER" id="PTHR10122">
    <property type="entry name" value="CYTOCHROME C OXIDASE SUBUNIT 5B, MITOCHONDRIAL"/>
    <property type="match status" value="1"/>
</dbReference>
<evidence type="ECO:0000256" key="9">
    <source>
        <dbReference type="ARBA" id="ARBA00023136"/>
    </source>
</evidence>
<dbReference type="CDD" id="cd00924">
    <property type="entry name" value="Cyt_c_Oxidase_Vb"/>
    <property type="match status" value="1"/>
</dbReference>
<keyword evidence="6 12" id="KW-0862">Zinc</keyword>
<dbReference type="GO" id="GO:0005743">
    <property type="term" value="C:mitochondrial inner membrane"/>
    <property type="evidence" value="ECO:0007669"/>
    <property type="project" value="UniProtKB-SubCell"/>
</dbReference>
<keyword evidence="13" id="KW-0175">Coiled coil</keyword>
<evidence type="ECO:0000256" key="7">
    <source>
        <dbReference type="ARBA" id="ARBA00022946"/>
    </source>
</evidence>
<feature type="region of interest" description="Disordered" evidence="14">
    <location>
        <begin position="382"/>
        <end position="402"/>
    </location>
</feature>
<comment type="similarity">
    <text evidence="3">Belongs to the cytochrome c oxidase subunit 5B family.</text>
</comment>
<evidence type="ECO:0000256" key="1">
    <source>
        <dbReference type="ARBA" id="ARBA00004443"/>
    </source>
</evidence>
<feature type="binding site" evidence="12">
    <location>
        <position position="569"/>
    </location>
    <ligand>
        <name>Zn(2+)</name>
        <dbReference type="ChEBI" id="CHEBI:29105"/>
    </ligand>
</feature>
<feature type="binding site" evidence="12">
    <location>
        <position position="566"/>
    </location>
    <ligand>
        <name>Zn(2+)</name>
        <dbReference type="ChEBI" id="CHEBI:29105"/>
    </ligand>
</feature>
<evidence type="ECO:0000256" key="5">
    <source>
        <dbReference type="ARBA" id="ARBA00022792"/>
    </source>
</evidence>
<feature type="binding site" evidence="12">
    <location>
        <position position="542"/>
    </location>
    <ligand>
        <name>Zn(2+)</name>
        <dbReference type="ChEBI" id="CHEBI:29105"/>
    </ligand>
</feature>
<proteinExistence type="inferred from homology"/>
<evidence type="ECO:0000256" key="11">
    <source>
        <dbReference type="ARBA" id="ARBA00070613"/>
    </source>
</evidence>
<evidence type="ECO:0000256" key="13">
    <source>
        <dbReference type="SAM" id="Coils"/>
    </source>
</evidence>
<feature type="coiled-coil region" evidence="13">
    <location>
        <begin position="275"/>
        <end position="306"/>
    </location>
</feature>
<dbReference type="PROSITE" id="PS51359">
    <property type="entry name" value="COX5B_2"/>
    <property type="match status" value="1"/>
</dbReference>
<keyword evidence="16" id="KW-1185">Reference proteome</keyword>
<comment type="pathway">
    <text evidence="2">Energy metabolism; oxidative phosphorylation.</text>
</comment>
<organism evidence="15 16">
    <name type="scientific">Emericellopsis atlantica</name>
    <dbReference type="NCBI Taxonomy" id="2614577"/>
    <lineage>
        <taxon>Eukaryota</taxon>
        <taxon>Fungi</taxon>
        <taxon>Dikarya</taxon>
        <taxon>Ascomycota</taxon>
        <taxon>Pezizomycotina</taxon>
        <taxon>Sordariomycetes</taxon>
        <taxon>Hypocreomycetidae</taxon>
        <taxon>Hypocreales</taxon>
        <taxon>Bionectriaceae</taxon>
        <taxon>Emericellopsis</taxon>
    </lineage>
</organism>